<evidence type="ECO:0000259" key="12">
    <source>
        <dbReference type="PROSITE" id="PS52015"/>
    </source>
</evidence>
<keyword evidence="3" id="KW-0813">Transport</keyword>
<feature type="region of interest" description="Disordered" evidence="10">
    <location>
        <begin position="63"/>
        <end position="102"/>
    </location>
</feature>
<protein>
    <recommendedName>
        <fullName evidence="12">TonB C-terminal domain-containing protein</fullName>
    </recommendedName>
</protein>
<evidence type="ECO:0000256" key="1">
    <source>
        <dbReference type="ARBA" id="ARBA00004383"/>
    </source>
</evidence>
<feature type="transmembrane region" description="Helical" evidence="11">
    <location>
        <begin position="12"/>
        <end position="32"/>
    </location>
</feature>
<dbReference type="EMBL" id="MIGV01000004">
    <property type="protein sequence ID" value="PPT77568.1"/>
    <property type="molecule type" value="Genomic_DNA"/>
</dbReference>
<dbReference type="GO" id="GO:0031992">
    <property type="term" value="F:energy transducer activity"/>
    <property type="evidence" value="ECO:0007669"/>
    <property type="project" value="TreeGrafter"/>
</dbReference>
<dbReference type="Gene3D" id="3.30.1150.10">
    <property type="match status" value="1"/>
</dbReference>
<evidence type="ECO:0000256" key="8">
    <source>
        <dbReference type="ARBA" id="ARBA00022989"/>
    </source>
</evidence>
<keyword evidence="7" id="KW-0653">Protein transport</keyword>
<accession>A0A2S6Z7V0</accession>
<dbReference type="GO" id="GO:0015031">
    <property type="term" value="P:protein transport"/>
    <property type="evidence" value="ECO:0007669"/>
    <property type="project" value="UniProtKB-KW"/>
</dbReference>
<dbReference type="InterPro" id="IPR037682">
    <property type="entry name" value="TonB_C"/>
</dbReference>
<dbReference type="GO" id="GO:0055085">
    <property type="term" value="P:transmembrane transport"/>
    <property type="evidence" value="ECO:0007669"/>
    <property type="project" value="InterPro"/>
</dbReference>
<feature type="domain" description="TonB C-terminal" evidence="12">
    <location>
        <begin position="155"/>
        <end position="252"/>
    </location>
</feature>
<feature type="compositionally biased region" description="Pro residues" evidence="10">
    <location>
        <begin position="79"/>
        <end position="90"/>
    </location>
</feature>
<keyword evidence="9 11" id="KW-0472">Membrane</keyword>
<evidence type="ECO:0000256" key="2">
    <source>
        <dbReference type="ARBA" id="ARBA00006555"/>
    </source>
</evidence>
<evidence type="ECO:0000256" key="4">
    <source>
        <dbReference type="ARBA" id="ARBA00022475"/>
    </source>
</evidence>
<sequence length="255" mass="27734">MRQRGVSDSTRWAGSIASALLLHGGVAALMLLDFVAQPPAPVAAPLAAMTVELAPLPAAREHQLTEKPPGPEQIESRVPPKPQPRAFDPPPEVKTHPPPDALAAKLEDKPEAEQVTGADRTTAVPSSVAPVVADAALQAPVQGVASENATAVIQSWENRLLTHLEQHKRYPGAAQRRRQEDTVYLRFTMDRSGNVLQWTIWRSRGYALLDAEVDALIQRAAPPPPPPPEMTGNTVEMIVPVEFFLRRQLAQGRRP</sequence>
<dbReference type="Proteomes" id="UP000238270">
    <property type="component" value="Unassembled WGS sequence"/>
</dbReference>
<evidence type="ECO:0000256" key="10">
    <source>
        <dbReference type="SAM" id="MobiDB-lite"/>
    </source>
</evidence>
<keyword evidence="4" id="KW-1003">Cell membrane</keyword>
<dbReference type="SUPFAM" id="SSF74653">
    <property type="entry name" value="TolA/TonB C-terminal domain"/>
    <property type="match status" value="1"/>
</dbReference>
<comment type="similarity">
    <text evidence="2">Belongs to the TonB family.</text>
</comment>
<evidence type="ECO:0000256" key="5">
    <source>
        <dbReference type="ARBA" id="ARBA00022519"/>
    </source>
</evidence>
<evidence type="ECO:0000256" key="7">
    <source>
        <dbReference type="ARBA" id="ARBA00022927"/>
    </source>
</evidence>
<dbReference type="AlphaFoldDB" id="A0A2S6Z7V0"/>
<evidence type="ECO:0000256" key="6">
    <source>
        <dbReference type="ARBA" id="ARBA00022692"/>
    </source>
</evidence>
<evidence type="ECO:0000313" key="13">
    <source>
        <dbReference type="EMBL" id="PPT77568.1"/>
    </source>
</evidence>
<reference evidence="13 14" key="1">
    <citation type="submission" date="2016-08" db="EMBL/GenBank/DDBJ databases">
        <title>Evolution of the type three secretion system and type three effector repertoires in Xanthomonas.</title>
        <authorList>
            <person name="Merda D."/>
            <person name="Briand M."/>
            <person name="Bosis E."/>
            <person name="Rousseau C."/>
            <person name="Portier P."/>
            <person name="Jacques M.-A."/>
            <person name="Fischer-Le Saux M."/>
        </authorList>
    </citation>
    <scope>NUCLEOTIDE SEQUENCE [LARGE SCALE GENOMIC DNA]</scope>
    <source>
        <strain evidence="13 14">CFBP 3122</strain>
    </source>
</reference>
<dbReference type="PANTHER" id="PTHR33446">
    <property type="entry name" value="PROTEIN TONB-RELATED"/>
    <property type="match status" value="1"/>
</dbReference>
<dbReference type="PANTHER" id="PTHR33446:SF2">
    <property type="entry name" value="PROTEIN TONB"/>
    <property type="match status" value="1"/>
</dbReference>
<dbReference type="PROSITE" id="PS52015">
    <property type="entry name" value="TONB_CTD"/>
    <property type="match status" value="1"/>
</dbReference>
<keyword evidence="8 11" id="KW-1133">Transmembrane helix</keyword>
<dbReference type="GO" id="GO:0098797">
    <property type="term" value="C:plasma membrane protein complex"/>
    <property type="evidence" value="ECO:0007669"/>
    <property type="project" value="TreeGrafter"/>
</dbReference>
<evidence type="ECO:0000313" key="14">
    <source>
        <dbReference type="Proteomes" id="UP000238270"/>
    </source>
</evidence>
<gene>
    <name evidence="13" type="ORF">XaplCFBP3122_06330</name>
</gene>
<comment type="subcellular location">
    <subcellularLocation>
        <location evidence="1">Cell inner membrane</location>
        <topology evidence="1">Single-pass membrane protein</topology>
        <orientation evidence="1">Periplasmic side</orientation>
    </subcellularLocation>
</comment>
<dbReference type="NCBIfam" id="TIGR01352">
    <property type="entry name" value="tonB_Cterm"/>
    <property type="match status" value="1"/>
</dbReference>
<evidence type="ECO:0000256" key="3">
    <source>
        <dbReference type="ARBA" id="ARBA00022448"/>
    </source>
</evidence>
<organism evidence="13 14">
    <name type="scientific">Xanthomonas arboricola pv. populi</name>
    <dbReference type="NCBI Taxonomy" id="487823"/>
    <lineage>
        <taxon>Bacteria</taxon>
        <taxon>Pseudomonadati</taxon>
        <taxon>Pseudomonadota</taxon>
        <taxon>Gammaproteobacteria</taxon>
        <taxon>Lysobacterales</taxon>
        <taxon>Lysobacteraceae</taxon>
        <taxon>Xanthomonas</taxon>
    </lineage>
</organism>
<keyword evidence="5" id="KW-0997">Cell inner membrane</keyword>
<evidence type="ECO:0000256" key="11">
    <source>
        <dbReference type="SAM" id="Phobius"/>
    </source>
</evidence>
<proteinExistence type="inferred from homology"/>
<dbReference type="Pfam" id="PF03544">
    <property type="entry name" value="TonB_C"/>
    <property type="match status" value="1"/>
</dbReference>
<comment type="caution">
    <text evidence="13">The sequence shown here is derived from an EMBL/GenBank/DDBJ whole genome shotgun (WGS) entry which is preliminary data.</text>
</comment>
<keyword evidence="6 11" id="KW-0812">Transmembrane</keyword>
<name>A0A2S6Z7V0_9XANT</name>
<evidence type="ECO:0000256" key="9">
    <source>
        <dbReference type="ARBA" id="ARBA00023136"/>
    </source>
</evidence>
<dbReference type="InterPro" id="IPR006260">
    <property type="entry name" value="TonB/TolA_C"/>
</dbReference>
<dbReference type="InterPro" id="IPR051045">
    <property type="entry name" value="TonB-dependent_transducer"/>
</dbReference>